<reference evidence="4" key="1">
    <citation type="journal article" date="2019" name="Int. J. Syst. Evol. Microbiol.">
        <title>The Global Catalogue of Microorganisms (GCM) 10K type strain sequencing project: providing services to taxonomists for standard genome sequencing and annotation.</title>
        <authorList>
            <consortium name="The Broad Institute Genomics Platform"/>
            <consortium name="The Broad Institute Genome Sequencing Center for Infectious Disease"/>
            <person name="Wu L."/>
            <person name="Ma J."/>
        </authorList>
    </citation>
    <scope>NUCLEOTIDE SEQUENCE [LARGE SCALE GENOMIC DNA]</scope>
    <source>
        <strain evidence="4">CGMCC 1.12449</strain>
    </source>
</reference>
<gene>
    <name evidence="3" type="ORF">ACFSAG_01920</name>
</gene>
<feature type="transmembrane region" description="Helical" evidence="2">
    <location>
        <begin position="50"/>
        <end position="74"/>
    </location>
</feature>
<evidence type="ECO:0000256" key="1">
    <source>
        <dbReference type="SAM" id="MobiDB-lite"/>
    </source>
</evidence>
<dbReference type="InterPro" id="IPR010865">
    <property type="entry name" value="DUF1499"/>
</dbReference>
<dbReference type="EMBL" id="JBHUEL010000002">
    <property type="protein sequence ID" value="MFD1765598.1"/>
    <property type="molecule type" value="Genomic_DNA"/>
</dbReference>
<dbReference type="RefSeq" id="WP_381510934.1">
    <property type="nucleotide sequence ID" value="NZ_JBHUEL010000002.1"/>
</dbReference>
<evidence type="ECO:0000313" key="4">
    <source>
        <dbReference type="Proteomes" id="UP001597215"/>
    </source>
</evidence>
<sequence length="298" mass="31841">MQNDEQPQSNQNAAPAPVADATPAPTLAEELTAVAPATGSGTPSNWGGKLIFGLGLGSVLIALFAGLGSGWGLWEFGFGFQLLMIAFGAGLLAVFGGLFAGWWAKRKGRKAARPLRWAGMVLGGALALWLLSFVYTARSVPAIHDISTDLADPPQFRMLAVRADNLDQIPGEDDPEMKGMNPLQRWAAIHGKAYGDIRSVRIAMPVAEVIAKAERLAKVRGWEIAVADPIEGRMEATDTTRFFRFKDDVVIRVRPTEDGTGSIVDMRSISRVGVSDLGVNAKRVRSFIADLAGTNPAS</sequence>
<accession>A0ABW4MB23</accession>
<protein>
    <submittedName>
        <fullName evidence="3">DUF1499 domain-containing protein</fullName>
    </submittedName>
</protein>
<keyword evidence="2" id="KW-0472">Membrane</keyword>
<keyword evidence="2" id="KW-0812">Transmembrane</keyword>
<dbReference type="Pfam" id="PF07386">
    <property type="entry name" value="DUF1499"/>
    <property type="match status" value="1"/>
</dbReference>
<organism evidence="3 4">
    <name type="scientific">Sphingorhabdus buctiana</name>
    <dbReference type="NCBI Taxonomy" id="1508805"/>
    <lineage>
        <taxon>Bacteria</taxon>
        <taxon>Pseudomonadati</taxon>
        <taxon>Pseudomonadota</taxon>
        <taxon>Alphaproteobacteria</taxon>
        <taxon>Sphingomonadales</taxon>
        <taxon>Sphingomonadaceae</taxon>
        <taxon>Sphingorhabdus</taxon>
    </lineage>
</organism>
<evidence type="ECO:0000313" key="3">
    <source>
        <dbReference type="EMBL" id="MFD1765598.1"/>
    </source>
</evidence>
<feature type="compositionally biased region" description="Polar residues" evidence="1">
    <location>
        <begin position="1"/>
        <end position="12"/>
    </location>
</feature>
<feature type="transmembrane region" description="Helical" evidence="2">
    <location>
        <begin position="115"/>
        <end position="135"/>
    </location>
</feature>
<keyword evidence="4" id="KW-1185">Reference proteome</keyword>
<dbReference type="Proteomes" id="UP001597215">
    <property type="component" value="Unassembled WGS sequence"/>
</dbReference>
<keyword evidence="2" id="KW-1133">Transmembrane helix</keyword>
<proteinExistence type="predicted"/>
<feature type="transmembrane region" description="Helical" evidence="2">
    <location>
        <begin position="80"/>
        <end position="103"/>
    </location>
</feature>
<evidence type="ECO:0000256" key="2">
    <source>
        <dbReference type="SAM" id="Phobius"/>
    </source>
</evidence>
<name>A0ABW4MB23_9SPHN</name>
<feature type="region of interest" description="Disordered" evidence="1">
    <location>
        <begin position="1"/>
        <end position="20"/>
    </location>
</feature>
<comment type="caution">
    <text evidence="3">The sequence shown here is derived from an EMBL/GenBank/DDBJ whole genome shotgun (WGS) entry which is preliminary data.</text>
</comment>